<proteinExistence type="predicted"/>
<organism evidence="1 2">
    <name type="scientific">Peronosclerospora sorghi</name>
    <dbReference type="NCBI Taxonomy" id="230839"/>
    <lineage>
        <taxon>Eukaryota</taxon>
        <taxon>Sar</taxon>
        <taxon>Stramenopiles</taxon>
        <taxon>Oomycota</taxon>
        <taxon>Peronosporomycetes</taxon>
        <taxon>Peronosporales</taxon>
        <taxon>Peronosporaceae</taxon>
        <taxon>Peronosclerospora</taxon>
    </lineage>
</organism>
<accession>A0ACC0WPW2</accession>
<evidence type="ECO:0000313" key="1">
    <source>
        <dbReference type="EMBL" id="KAI9920075.1"/>
    </source>
</evidence>
<gene>
    <name evidence="1" type="ORF">PsorP6_015480</name>
</gene>
<sequence length="102" mass="10736">MLPSFTTGIFEWALELSGIATKEGVVLAVGKAIDDMVAGAWQGGYSASTRSGITADAQTLVDHARVEATTPWFSYNEPVRVQALTQSICDLALSFGGGLGRE</sequence>
<keyword evidence="2" id="KW-1185">Reference proteome</keyword>
<dbReference type="EMBL" id="CM047589">
    <property type="protein sequence ID" value="KAI9920075.1"/>
    <property type="molecule type" value="Genomic_DNA"/>
</dbReference>
<protein>
    <submittedName>
        <fullName evidence="1">Uncharacterized protein</fullName>
    </submittedName>
</protein>
<reference evidence="1 2" key="1">
    <citation type="journal article" date="2022" name="bioRxiv">
        <title>The genome of the oomycete Peronosclerospora sorghi, a cosmopolitan pathogen of maize and sorghum, is inflated with dispersed pseudogenes.</title>
        <authorList>
            <person name="Fletcher K."/>
            <person name="Martin F."/>
            <person name="Isakeit T."/>
            <person name="Cavanaugh K."/>
            <person name="Magill C."/>
            <person name="Michelmore R."/>
        </authorList>
    </citation>
    <scope>NUCLEOTIDE SEQUENCE [LARGE SCALE GENOMIC DNA]</scope>
    <source>
        <strain evidence="1">P6</strain>
    </source>
</reference>
<name>A0ACC0WPW2_9STRA</name>
<comment type="caution">
    <text evidence="1">The sequence shown here is derived from an EMBL/GenBank/DDBJ whole genome shotgun (WGS) entry which is preliminary data.</text>
</comment>
<evidence type="ECO:0000313" key="2">
    <source>
        <dbReference type="Proteomes" id="UP001163321"/>
    </source>
</evidence>
<dbReference type="Proteomes" id="UP001163321">
    <property type="component" value="Chromosome 10"/>
</dbReference>